<evidence type="ECO:0000313" key="3">
    <source>
        <dbReference type="Proteomes" id="UP000193218"/>
    </source>
</evidence>
<feature type="signal peptide" evidence="1">
    <location>
        <begin position="1"/>
        <end position="21"/>
    </location>
</feature>
<protein>
    <recommendedName>
        <fullName evidence="4">Concanavalin A-like lectin/glucanase domain-containing protein</fullName>
    </recommendedName>
</protein>
<evidence type="ECO:0008006" key="4">
    <source>
        <dbReference type="Google" id="ProtNLM"/>
    </source>
</evidence>
<dbReference type="InParanoid" id="A0A1Y1UHJ9"/>
<organism evidence="2 3">
    <name type="scientific">Kockovaella imperatae</name>
    <dbReference type="NCBI Taxonomy" id="4999"/>
    <lineage>
        <taxon>Eukaryota</taxon>
        <taxon>Fungi</taxon>
        <taxon>Dikarya</taxon>
        <taxon>Basidiomycota</taxon>
        <taxon>Agaricomycotina</taxon>
        <taxon>Tremellomycetes</taxon>
        <taxon>Tremellales</taxon>
        <taxon>Cuniculitremaceae</taxon>
        <taxon>Kockovaella</taxon>
    </lineage>
</organism>
<dbReference type="AlphaFoldDB" id="A0A1Y1UHJ9"/>
<keyword evidence="1" id="KW-0732">Signal</keyword>
<gene>
    <name evidence="2" type="ORF">BD324DRAFT_382192</name>
</gene>
<sequence length="224" mass="24289">MSFVHMIYLLLSVWLCRPILAQTNIFISDQSPLVSFHPEWVDSGITNKTTKEASWNITYSEVSWSGVDITSGPVGQGCSTHWTEATDASISMQFSGISLYAWGNITARGGEGNASLAYGNTTLNIDGKNVSSYDPVNGTLGMISGVSAGWHNATIYYEGSGRLYFTGFTLTLNIQDDFNTTYLATNGSSTHPINPAFNLSGSDGDDWSLQSIATRAWPHIRCCS</sequence>
<dbReference type="EMBL" id="NBSH01000005">
    <property type="protein sequence ID" value="ORX37531.1"/>
    <property type="molecule type" value="Genomic_DNA"/>
</dbReference>
<dbReference type="GeneID" id="33554443"/>
<evidence type="ECO:0000313" key="2">
    <source>
        <dbReference type="EMBL" id="ORX37531.1"/>
    </source>
</evidence>
<comment type="caution">
    <text evidence="2">The sequence shown here is derived from an EMBL/GenBank/DDBJ whole genome shotgun (WGS) entry which is preliminary data.</text>
</comment>
<proteinExistence type="predicted"/>
<accession>A0A1Y1UHJ9</accession>
<reference evidence="2 3" key="1">
    <citation type="submission" date="2017-03" db="EMBL/GenBank/DDBJ databases">
        <title>Widespread Adenine N6-methylation of Active Genes in Fungi.</title>
        <authorList>
            <consortium name="DOE Joint Genome Institute"/>
            <person name="Mondo S.J."/>
            <person name="Dannebaum R.O."/>
            <person name="Kuo R.C."/>
            <person name="Louie K.B."/>
            <person name="Bewick A.J."/>
            <person name="Labutti K."/>
            <person name="Haridas S."/>
            <person name="Kuo A."/>
            <person name="Salamov A."/>
            <person name="Ahrendt S.R."/>
            <person name="Lau R."/>
            <person name="Bowen B.P."/>
            <person name="Lipzen A."/>
            <person name="Sullivan W."/>
            <person name="Andreopoulos W.B."/>
            <person name="Clum A."/>
            <person name="Lindquist E."/>
            <person name="Daum C."/>
            <person name="Northen T.R."/>
            <person name="Ramamoorthy G."/>
            <person name="Schmitz R.J."/>
            <person name="Gryganskyi A."/>
            <person name="Culley D."/>
            <person name="Magnuson J."/>
            <person name="James T.Y."/>
            <person name="O'Malley M.A."/>
            <person name="Stajich J.E."/>
            <person name="Spatafora J.W."/>
            <person name="Visel A."/>
            <person name="Grigoriev I.V."/>
        </authorList>
    </citation>
    <scope>NUCLEOTIDE SEQUENCE [LARGE SCALE GENOMIC DNA]</scope>
    <source>
        <strain evidence="2 3">NRRL Y-17943</strain>
    </source>
</reference>
<keyword evidence="3" id="KW-1185">Reference proteome</keyword>
<dbReference type="STRING" id="4999.A0A1Y1UHJ9"/>
<feature type="chain" id="PRO_5013028067" description="Concanavalin A-like lectin/glucanase domain-containing protein" evidence="1">
    <location>
        <begin position="22"/>
        <end position="224"/>
    </location>
</feature>
<dbReference type="Proteomes" id="UP000193218">
    <property type="component" value="Unassembled WGS sequence"/>
</dbReference>
<name>A0A1Y1UHJ9_9TREE</name>
<evidence type="ECO:0000256" key="1">
    <source>
        <dbReference type="SAM" id="SignalP"/>
    </source>
</evidence>
<dbReference type="RefSeq" id="XP_021871518.1">
    <property type="nucleotide sequence ID" value="XM_022012635.1"/>
</dbReference>